<gene>
    <name evidence="1" type="ORF">CCAM_LOCUS5933</name>
</gene>
<evidence type="ECO:0008006" key="3">
    <source>
        <dbReference type="Google" id="ProtNLM"/>
    </source>
</evidence>
<dbReference type="AlphaFoldDB" id="A0A484KLY1"/>
<evidence type="ECO:0000313" key="1">
    <source>
        <dbReference type="EMBL" id="VFQ64157.1"/>
    </source>
</evidence>
<dbReference type="Proteomes" id="UP000595140">
    <property type="component" value="Unassembled WGS sequence"/>
</dbReference>
<keyword evidence="2" id="KW-1185">Reference proteome</keyword>
<sequence>MWTGVQQSAFLDYFWFFPVCKSVPRETRGRELKRESSSITYYTFVSSHHHGILFQRWKTAKSRIIRGGFGIFYEGFIGENVRVAIKERDLESKQGNGEWLTSGEKQICNKLLKRGSRALMKVLVHWENQTGEEATWEYSDEMLLQFPKFIELTS</sequence>
<protein>
    <recommendedName>
        <fullName evidence="3">Chromo domain-containing protein</fullName>
    </recommendedName>
</protein>
<organism evidence="1 2">
    <name type="scientific">Cuscuta campestris</name>
    <dbReference type="NCBI Taxonomy" id="132261"/>
    <lineage>
        <taxon>Eukaryota</taxon>
        <taxon>Viridiplantae</taxon>
        <taxon>Streptophyta</taxon>
        <taxon>Embryophyta</taxon>
        <taxon>Tracheophyta</taxon>
        <taxon>Spermatophyta</taxon>
        <taxon>Magnoliopsida</taxon>
        <taxon>eudicotyledons</taxon>
        <taxon>Gunneridae</taxon>
        <taxon>Pentapetalae</taxon>
        <taxon>asterids</taxon>
        <taxon>lamiids</taxon>
        <taxon>Solanales</taxon>
        <taxon>Convolvulaceae</taxon>
        <taxon>Cuscuteae</taxon>
        <taxon>Cuscuta</taxon>
        <taxon>Cuscuta subgen. Grammica</taxon>
        <taxon>Cuscuta sect. Cleistogrammica</taxon>
    </lineage>
</organism>
<evidence type="ECO:0000313" key="2">
    <source>
        <dbReference type="Proteomes" id="UP000595140"/>
    </source>
</evidence>
<name>A0A484KLY1_9ASTE</name>
<proteinExistence type="predicted"/>
<dbReference type="EMBL" id="OOIL02000370">
    <property type="protein sequence ID" value="VFQ64157.1"/>
    <property type="molecule type" value="Genomic_DNA"/>
</dbReference>
<accession>A0A484KLY1</accession>
<dbReference type="OrthoDB" id="912279at2759"/>
<reference evidence="1 2" key="1">
    <citation type="submission" date="2018-04" db="EMBL/GenBank/DDBJ databases">
        <authorList>
            <person name="Vogel A."/>
        </authorList>
    </citation>
    <scope>NUCLEOTIDE SEQUENCE [LARGE SCALE GENOMIC DNA]</scope>
</reference>